<dbReference type="STRING" id="543379.A0A232EI53"/>
<accession>A0A232EI53</accession>
<dbReference type="PROSITE" id="PS50088">
    <property type="entry name" value="ANK_REPEAT"/>
    <property type="match status" value="3"/>
</dbReference>
<reference evidence="4 5" key="1">
    <citation type="journal article" date="2017" name="Curr. Biol.">
        <title>The Evolution of Venom by Co-option of Single-Copy Genes.</title>
        <authorList>
            <person name="Martinson E.O."/>
            <person name="Mrinalini"/>
            <person name="Kelkar Y.D."/>
            <person name="Chang C.H."/>
            <person name="Werren J.H."/>
        </authorList>
    </citation>
    <scope>NUCLEOTIDE SEQUENCE [LARGE SCALE GENOMIC DNA]</scope>
    <source>
        <strain evidence="4 5">Alberta</strain>
        <tissue evidence="4">Whole body</tissue>
    </source>
</reference>
<keyword evidence="2 3" id="KW-0040">ANK repeat</keyword>
<evidence type="ECO:0000313" key="4">
    <source>
        <dbReference type="EMBL" id="OXU18002.1"/>
    </source>
</evidence>
<name>A0A232EI53_9HYME</name>
<dbReference type="PANTHER" id="PTHR24171">
    <property type="entry name" value="ANKYRIN REPEAT DOMAIN-CONTAINING PROTEIN 39-RELATED"/>
    <property type="match status" value="1"/>
</dbReference>
<comment type="caution">
    <text evidence="4">The sequence shown here is derived from an EMBL/GenBank/DDBJ whole genome shotgun (WGS) entry which is preliminary data.</text>
</comment>
<dbReference type="EMBL" id="NNAY01004362">
    <property type="protein sequence ID" value="OXU18002.1"/>
    <property type="molecule type" value="Genomic_DNA"/>
</dbReference>
<dbReference type="Proteomes" id="UP000215335">
    <property type="component" value="Unassembled WGS sequence"/>
</dbReference>
<dbReference type="AlphaFoldDB" id="A0A232EI53"/>
<gene>
    <name evidence="4" type="ORF">TSAR_004225</name>
</gene>
<feature type="repeat" description="ANK" evidence="3">
    <location>
        <begin position="68"/>
        <end position="100"/>
    </location>
</feature>
<dbReference type="PRINTS" id="PR01415">
    <property type="entry name" value="ANKYRIN"/>
</dbReference>
<proteinExistence type="predicted"/>
<organism evidence="4 5">
    <name type="scientific">Trichomalopsis sarcophagae</name>
    <dbReference type="NCBI Taxonomy" id="543379"/>
    <lineage>
        <taxon>Eukaryota</taxon>
        <taxon>Metazoa</taxon>
        <taxon>Ecdysozoa</taxon>
        <taxon>Arthropoda</taxon>
        <taxon>Hexapoda</taxon>
        <taxon>Insecta</taxon>
        <taxon>Pterygota</taxon>
        <taxon>Neoptera</taxon>
        <taxon>Endopterygota</taxon>
        <taxon>Hymenoptera</taxon>
        <taxon>Apocrita</taxon>
        <taxon>Proctotrupomorpha</taxon>
        <taxon>Chalcidoidea</taxon>
        <taxon>Pteromalidae</taxon>
        <taxon>Pteromalinae</taxon>
        <taxon>Trichomalopsis</taxon>
    </lineage>
</organism>
<evidence type="ECO:0000256" key="1">
    <source>
        <dbReference type="ARBA" id="ARBA00022737"/>
    </source>
</evidence>
<keyword evidence="1" id="KW-0677">Repeat</keyword>
<dbReference type="SUPFAM" id="SSF48403">
    <property type="entry name" value="Ankyrin repeat"/>
    <property type="match status" value="1"/>
</dbReference>
<protein>
    <submittedName>
        <fullName evidence="4">Uncharacterized protein</fullName>
    </submittedName>
</protein>
<dbReference type="InterPro" id="IPR002110">
    <property type="entry name" value="Ankyrin_rpt"/>
</dbReference>
<dbReference type="OrthoDB" id="448455at2759"/>
<dbReference type="InterPro" id="IPR036770">
    <property type="entry name" value="Ankyrin_rpt-contain_sf"/>
</dbReference>
<dbReference type="PROSITE" id="PS50297">
    <property type="entry name" value="ANK_REP_REGION"/>
    <property type="match status" value="3"/>
</dbReference>
<sequence length="168" mass="18801">MRLQSIHLAIEFGDLAIIDALLALHEDVNMRDPTTGHTLVHVAVECDNVEVLKMLLLRKAAINVYSNDSLTPLHLAVRKKSTRMVQFLLDHGANVNPVFNVDDKTPLYMAVELNCPMIVAILLERGASIKHSTIRDVTVFDVARKTNNTYLCLLLLRYADQQLKLVGS</sequence>
<feature type="repeat" description="ANK" evidence="3">
    <location>
        <begin position="35"/>
        <end position="67"/>
    </location>
</feature>
<evidence type="ECO:0000256" key="3">
    <source>
        <dbReference type="PROSITE-ProRule" id="PRU00023"/>
    </source>
</evidence>
<dbReference type="Pfam" id="PF12796">
    <property type="entry name" value="Ank_2"/>
    <property type="match status" value="1"/>
</dbReference>
<evidence type="ECO:0000256" key="2">
    <source>
        <dbReference type="ARBA" id="ARBA00023043"/>
    </source>
</evidence>
<feature type="repeat" description="ANK" evidence="3">
    <location>
        <begin position="102"/>
        <end position="134"/>
    </location>
</feature>
<keyword evidence="5" id="KW-1185">Reference proteome</keyword>
<evidence type="ECO:0000313" key="5">
    <source>
        <dbReference type="Proteomes" id="UP000215335"/>
    </source>
</evidence>
<dbReference type="SMART" id="SM00248">
    <property type="entry name" value="ANK"/>
    <property type="match status" value="4"/>
</dbReference>
<dbReference type="Pfam" id="PF00023">
    <property type="entry name" value="Ank"/>
    <property type="match status" value="1"/>
</dbReference>
<dbReference type="Gene3D" id="1.25.40.20">
    <property type="entry name" value="Ankyrin repeat-containing domain"/>
    <property type="match status" value="1"/>
</dbReference>